<dbReference type="PANTHER" id="PTHR32114:SF2">
    <property type="entry name" value="ABC TRANSPORTER ABCH.3"/>
    <property type="match status" value="1"/>
</dbReference>
<accession>A0A7W7C8I4</accession>
<reference evidence="5 6" key="1">
    <citation type="submission" date="2020-08" db="EMBL/GenBank/DDBJ databases">
        <title>Sequencing the genomes of 1000 actinobacteria strains.</title>
        <authorList>
            <person name="Klenk H.-P."/>
        </authorList>
    </citation>
    <scope>NUCLEOTIDE SEQUENCE [LARGE SCALE GENOMIC DNA]</scope>
    <source>
        <strain evidence="5 6">DSM 44230</strain>
    </source>
</reference>
<dbReference type="InterPro" id="IPR027417">
    <property type="entry name" value="P-loop_NTPase"/>
</dbReference>
<feature type="domain" description="Rad50/SbcC-type AAA" evidence="4">
    <location>
        <begin position="78"/>
        <end position="158"/>
    </location>
</feature>
<comment type="caution">
    <text evidence="5">The sequence shown here is derived from an EMBL/GenBank/DDBJ whole genome shotgun (WGS) entry which is preliminary data.</text>
</comment>
<dbReference type="Pfam" id="PF13476">
    <property type="entry name" value="AAA_23"/>
    <property type="match status" value="1"/>
</dbReference>
<sequence length="824" mass="89236">MTVAELDAVLLPGGVSDAVDEIVSGVLRRCRESAHTDEDVLLDALAAGPWALRSVEVSGFRGAANGTDPDGAYPDPFRLELPNSAGVVVVHAPNGTGKSTITDALEVALFGGIKLSPAFDSTDARRPTALHADAERADVLVILDNDRGDRLRLNWRLAAGVEKTAVTWYSHDAPEDISEIPGSVWAAAVAARRPVVGYDHLAHRLRGGRLADFVQDTLSLGDVWWQVLNLLKTDHDAALHAHDEWLRVRGEVTDALELLDEEFARRYPEIRAPRAVELPETPTEDVATWFSTCFGSTAESMSAVEVDRLLSREVAQARASALAALNRSERAQAQSNQELWSGGGLSALGDLLDHLSAHEKGPCPICGGATGDWSDKARSTVADLRLVREEFNLAQAELHALGELLVDKLLPLLRIADCIAHTDGVTDRLCALIEPLIDRSPRSEHDRAWQALRAVAEDEEFDHQVHSVLTKLGTVFDELAHWRAARRRCCLPLVEAQTKHGAAAVRLEDHRKALDRVAHAFDAVHGDRRNAVQSAVNEQLHRLLADVQFGGLTLTAGASDHDGFGETTTLQLSLNGRDTGMGLLSAGQYNALVLALVLGVSDAGPFRFLVLDDPVHAFDEFRTDIFAELVTRRAAAGGQVVLLTHDTQLVDMLRHHVPDLCLIKLARDEAGNIEQVDATHPWQPLIADARALLRSNTDNTGRSLVLSDTSAGLLVLGFCRQAIDAALREFVLAYGHRAGNSRAALAGLNRAFSTNAAIDVAKRLAGEGHPAQPVLEKLDPRYVHELNGGAHADTTTLQSIAGHLADRVQRAEKFCIDLLSTVDR</sequence>
<keyword evidence="6" id="KW-1185">Reference proteome</keyword>
<evidence type="ECO:0000256" key="2">
    <source>
        <dbReference type="ARBA" id="ARBA00011322"/>
    </source>
</evidence>
<dbReference type="AlphaFoldDB" id="A0A7W7C8I4"/>
<dbReference type="GO" id="GO:0016887">
    <property type="term" value="F:ATP hydrolysis activity"/>
    <property type="evidence" value="ECO:0007669"/>
    <property type="project" value="InterPro"/>
</dbReference>
<evidence type="ECO:0000256" key="3">
    <source>
        <dbReference type="ARBA" id="ARBA00013368"/>
    </source>
</evidence>
<evidence type="ECO:0000313" key="5">
    <source>
        <dbReference type="EMBL" id="MBB4676465.1"/>
    </source>
</evidence>
<protein>
    <recommendedName>
        <fullName evidence="3">Nuclease SbcCD subunit C</fullName>
    </recommendedName>
</protein>
<dbReference type="PANTHER" id="PTHR32114">
    <property type="entry name" value="ABC TRANSPORTER ABCH.3"/>
    <property type="match status" value="1"/>
</dbReference>
<dbReference type="SUPFAM" id="SSF52540">
    <property type="entry name" value="P-loop containing nucleoside triphosphate hydrolases"/>
    <property type="match status" value="1"/>
</dbReference>
<gene>
    <name evidence="5" type="ORF">HNR67_002583</name>
</gene>
<dbReference type="InterPro" id="IPR038729">
    <property type="entry name" value="Rad50/SbcC_AAA"/>
</dbReference>
<name>A0A7W7C8I4_9PSEU</name>
<evidence type="ECO:0000256" key="1">
    <source>
        <dbReference type="ARBA" id="ARBA00006930"/>
    </source>
</evidence>
<dbReference type="GO" id="GO:0006302">
    <property type="term" value="P:double-strand break repair"/>
    <property type="evidence" value="ECO:0007669"/>
    <property type="project" value="InterPro"/>
</dbReference>
<dbReference type="Proteomes" id="UP000533598">
    <property type="component" value="Unassembled WGS sequence"/>
</dbReference>
<dbReference type="RefSeq" id="WP_185002286.1">
    <property type="nucleotide sequence ID" value="NZ_BAAAUI010000015.1"/>
</dbReference>
<proteinExistence type="inferred from homology"/>
<evidence type="ECO:0000313" key="6">
    <source>
        <dbReference type="Proteomes" id="UP000533598"/>
    </source>
</evidence>
<dbReference type="EMBL" id="JACHMH010000001">
    <property type="protein sequence ID" value="MBB4676465.1"/>
    <property type="molecule type" value="Genomic_DNA"/>
</dbReference>
<organism evidence="5 6">
    <name type="scientific">Crossiella cryophila</name>
    <dbReference type="NCBI Taxonomy" id="43355"/>
    <lineage>
        <taxon>Bacteria</taxon>
        <taxon>Bacillati</taxon>
        <taxon>Actinomycetota</taxon>
        <taxon>Actinomycetes</taxon>
        <taxon>Pseudonocardiales</taxon>
        <taxon>Pseudonocardiaceae</taxon>
        <taxon>Crossiella</taxon>
    </lineage>
</organism>
<comment type="similarity">
    <text evidence="1">Belongs to the SMC family. SbcC subfamily.</text>
</comment>
<dbReference type="Gene3D" id="3.40.50.300">
    <property type="entry name" value="P-loop containing nucleotide triphosphate hydrolases"/>
    <property type="match status" value="2"/>
</dbReference>
<evidence type="ECO:0000259" key="4">
    <source>
        <dbReference type="Pfam" id="PF13476"/>
    </source>
</evidence>
<comment type="subunit">
    <text evidence="2">Heterodimer of SbcC and SbcD.</text>
</comment>